<protein>
    <submittedName>
        <fullName evidence="1">Uncharacterized protein</fullName>
    </submittedName>
</protein>
<organism evidence="1 2">
    <name type="scientific">Bionectria ochroleuca</name>
    <name type="common">Gliocladium roseum</name>
    <dbReference type="NCBI Taxonomy" id="29856"/>
    <lineage>
        <taxon>Eukaryota</taxon>
        <taxon>Fungi</taxon>
        <taxon>Dikarya</taxon>
        <taxon>Ascomycota</taxon>
        <taxon>Pezizomycotina</taxon>
        <taxon>Sordariomycetes</taxon>
        <taxon>Hypocreomycetidae</taxon>
        <taxon>Hypocreales</taxon>
        <taxon>Bionectriaceae</taxon>
        <taxon>Clonostachys</taxon>
    </lineage>
</organism>
<dbReference type="Pfam" id="PF12824">
    <property type="entry name" value="MRP-L20"/>
    <property type="match status" value="1"/>
</dbReference>
<proteinExistence type="predicted"/>
<name>A0ABY6UU67_BIOOC</name>
<dbReference type="PANTHER" id="PTHR28266">
    <property type="entry name" value="54S RIBOSOMAL PROTEIN L20, MITOCHONDRIAL"/>
    <property type="match status" value="1"/>
</dbReference>
<comment type="caution">
    <text evidence="1">The sequence shown here is derived from an EMBL/GenBank/DDBJ whole genome shotgun (WGS) entry which is preliminary data.</text>
</comment>
<dbReference type="EMBL" id="CABFNS010000895">
    <property type="protein sequence ID" value="VUC34779.1"/>
    <property type="molecule type" value="Genomic_DNA"/>
</dbReference>
<keyword evidence="2" id="KW-1185">Reference proteome</keyword>
<dbReference type="InterPro" id="IPR024388">
    <property type="entry name" value="Ribosomal_mL58"/>
</dbReference>
<accession>A0ABY6UU67</accession>
<dbReference type="PANTHER" id="PTHR28266:SF1">
    <property type="entry name" value="LARGE RIBOSOMAL SUBUNIT PROTEIN ML58"/>
    <property type="match status" value="1"/>
</dbReference>
<gene>
    <name evidence="1" type="ORF">CLO192961_LOCUS395793</name>
</gene>
<evidence type="ECO:0000313" key="2">
    <source>
        <dbReference type="Proteomes" id="UP000766486"/>
    </source>
</evidence>
<reference evidence="1 2" key="1">
    <citation type="submission" date="2019-06" db="EMBL/GenBank/DDBJ databases">
        <authorList>
            <person name="Broberg M."/>
        </authorList>
    </citation>
    <scope>NUCLEOTIDE SEQUENCE [LARGE SCALE GENOMIC DNA]</scope>
</reference>
<sequence>MDVRALSRPATQLLKTTTRQPLLLPLTTSRGHKTTARTKRSLKIAPHDSFLPNRSQPFPAADQIIYNPPASEASPEHTPFIFLPPNDPRREAIQRMRLSSPEALGSVAGASAVGNDEDLPPAMSYPRRRAQYNLTEDDMAEMRRLRNEDPLTWSTAALARKFKCSPIIVSIAAPAPDQHKKWLKEKEERRRERWGPIKTQAREDRGRRAEMLYRGEI</sequence>
<dbReference type="Proteomes" id="UP000766486">
    <property type="component" value="Unassembled WGS sequence"/>
</dbReference>
<evidence type="ECO:0000313" key="1">
    <source>
        <dbReference type="EMBL" id="VUC34779.1"/>
    </source>
</evidence>